<keyword evidence="7 13" id="KW-0418">Kinase</keyword>
<gene>
    <name evidence="13" type="primary">graS_1</name>
    <name evidence="13" type="ORF">ERS852491_01750</name>
</gene>
<dbReference type="SMART" id="SM00387">
    <property type="entry name" value="HATPase_c"/>
    <property type="match status" value="1"/>
</dbReference>
<dbReference type="EC" id="2.7.13.3" evidence="3"/>
<dbReference type="InterPro" id="IPR050351">
    <property type="entry name" value="BphY/WalK/GraS-like"/>
</dbReference>
<dbReference type="SUPFAM" id="SSF55874">
    <property type="entry name" value="ATPase domain of HSP90 chaperone/DNA topoisomerase II/histidine kinase"/>
    <property type="match status" value="1"/>
</dbReference>
<proteinExistence type="predicted"/>
<evidence type="ECO:0000256" key="2">
    <source>
        <dbReference type="ARBA" id="ARBA00004651"/>
    </source>
</evidence>
<keyword evidence="5 13" id="KW-0808">Transferase</keyword>
<dbReference type="InterPro" id="IPR005467">
    <property type="entry name" value="His_kinase_dom"/>
</dbReference>
<evidence type="ECO:0000313" key="13">
    <source>
        <dbReference type="EMBL" id="CUO27882.1"/>
    </source>
</evidence>
<dbReference type="Pfam" id="PF02518">
    <property type="entry name" value="HATPase_c"/>
    <property type="match status" value="1"/>
</dbReference>
<dbReference type="PRINTS" id="PR00344">
    <property type="entry name" value="BCTRLSENSOR"/>
</dbReference>
<evidence type="ECO:0000256" key="5">
    <source>
        <dbReference type="ARBA" id="ARBA00022679"/>
    </source>
</evidence>
<evidence type="ECO:0000256" key="7">
    <source>
        <dbReference type="ARBA" id="ARBA00022777"/>
    </source>
</evidence>
<evidence type="ECO:0000259" key="12">
    <source>
        <dbReference type="PROSITE" id="PS50109"/>
    </source>
</evidence>
<dbReference type="STRING" id="39482.ERS852491_01750"/>
<name>A0A174DQJ5_9FIRM</name>
<dbReference type="GO" id="GO:0005886">
    <property type="term" value="C:plasma membrane"/>
    <property type="evidence" value="ECO:0007669"/>
    <property type="project" value="UniProtKB-SubCell"/>
</dbReference>
<keyword evidence="9" id="KW-0902">Two-component regulatory system</keyword>
<dbReference type="PROSITE" id="PS50109">
    <property type="entry name" value="HIS_KIN"/>
    <property type="match status" value="1"/>
</dbReference>
<accession>A0A174DQJ5</accession>
<feature type="domain" description="Histidine kinase" evidence="12">
    <location>
        <begin position="126"/>
        <end position="338"/>
    </location>
</feature>
<reference evidence="13 14" key="1">
    <citation type="submission" date="2015-09" db="EMBL/GenBank/DDBJ databases">
        <authorList>
            <consortium name="Pathogen Informatics"/>
        </authorList>
    </citation>
    <scope>NUCLEOTIDE SEQUENCE [LARGE SCALE GENOMIC DNA]</scope>
    <source>
        <strain evidence="13 14">2789STDY5834876</strain>
    </source>
</reference>
<evidence type="ECO:0000313" key="14">
    <source>
        <dbReference type="Proteomes" id="UP000095544"/>
    </source>
</evidence>
<organism evidence="13 14">
    <name type="scientific">Faecalicatena contorta</name>
    <dbReference type="NCBI Taxonomy" id="39482"/>
    <lineage>
        <taxon>Bacteria</taxon>
        <taxon>Bacillati</taxon>
        <taxon>Bacillota</taxon>
        <taxon>Clostridia</taxon>
        <taxon>Lachnospirales</taxon>
        <taxon>Lachnospiraceae</taxon>
        <taxon>Faecalicatena</taxon>
    </lineage>
</organism>
<dbReference type="GO" id="GO:0004721">
    <property type="term" value="F:phosphoprotein phosphatase activity"/>
    <property type="evidence" value="ECO:0007669"/>
    <property type="project" value="TreeGrafter"/>
</dbReference>
<evidence type="ECO:0000256" key="11">
    <source>
        <dbReference type="SAM" id="Phobius"/>
    </source>
</evidence>
<dbReference type="OrthoDB" id="9780487at2"/>
<dbReference type="AlphaFoldDB" id="A0A174DQJ5"/>
<dbReference type="PANTHER" id="PTHR45453">
    <property type="entry name" value="PHOSPHATE REGULON SENSOR PROTEIN PHOR"/>
    <property type="match status" value="1"/>
</dbReference>
<dbReference type="GO" id="GO:0016036">
    <property type="term" value="P:cellular response to phosphate starvation"/>
    <property type="evidence" value="ECO:0007669"/>
    <property type="project" value="TreeGrafter"/>
</dbReference>
<sequence>MNFLEFMKDKILLLLFHLLCMLLSYVYLGICGLKNNQMILLYLLWFFLLAVWFFVSWYRRNRYFREIFHILNGLDKPYLISEIMPESWRLEDRLYRRLLKQSNKSIIDAIHHLENERTEYKEFIENWIHEVKLPLTAMNLICDNRREPHSWSPEDTRRLKSHLGELENDVDKALYYARSDTVCQDYMIRKFPLKNPVYTAIRRLQPYLIQNGVSINMQAGSENVYCDDKWLEFIIGQIIINAVKYKKEDGCLITIRTQKQERKTILSIEDNGIGIRPEELGRIFDKGFTGSNGRQNRQSTGIGLYLCRKLSRKLGITLDAQSEYGTYTRILLIFPDGGSHFGRD</sequence>
<dbReference type="InterPro" id="IPR003594">
    <property type="entry name" value="HATPase_dom"/>
</dbReference>
<dbReference type="PANTHER" id="PTHR45453:SF2">
    <property type="entry name" value="HISTIDINE KINASE"/>
    <property type="match status" value="1"/>
</dbReference>
<protein>
    <recommendedName>
        <fullName evidence="3">histidine kinase</fullName>
        <ecNumber evidence="3">2.7.13.3</ecNumber>
    </recommendedName>
</protein>
<dbReference type="EMBL" id="CYZU01000013">
    <property type="protein sequence ID" value="CUO27882.1"/>
    <property type="molecule type" value="Genomic_DNA"/>
</dbReference>
<dbReference type="InterPro" id="IPR036890">
    <property type="entry name" value="HATPase_C_sf"/>
</dbReference>
<evidence type="ECO:0000256" key="1">
    <source>
        <dbReference type="ARBA" id="ARBA00000085"/>
    </source>
</evidence>
<dbReference type="InterPro" id="IPR004358">
    <property type="entry name" value="Sig_transdc_His_kin-like_C"/>
</dbReference>
<evidence type="ECO:0000256" key="8">
    <source>
        <dbReference type="ARBA" id="ARBA00022989"/>
    </source>
</evidence>
<evidence type="ECO:0000256" key="6">
    <source>
        <dbReference type="ARBA" id="ARBA00022692"/>
    </source>
</evidence>
<feature type="transmembrane region" description="Helical" evidence="11">
    <location>
        <begin position="38"/>
        <end position="58"/>
    </location>
</feature>
<dbReference type="Gene3D" id="3.30.565.10">
    <property type="entry name" value="Histidine kinase-like ATPase, C-terminal domain"/>
    <property type="match status" value="1"/>
</dbReference>
<keyword evidence="10 11" id="KW-0472">Membrane</keyword>
<evidence type="ECO:0000256" key="9">
    <source>
        <dbReference type="ARBA" id="ARBA00023012"/>
    </source>
</evidence>
<keyword evidence="4" id="KW-1003">Cell membrane</keyword>
<evidence type="ECO:0000256" key="4">
    <source>
        <dbReference type="ARBA" id="ARBA00022475"/>
    </source>
</evidence>
<dbReference type="RefSeq" id="WP_055152628.1">
    <property type="nucleotide sequence ID" value="NZ_CYZU01000013.1"/>
</dbReference>
<keyword evidence="8 11" id="KW-1133">Transmembrane helix</keyword>
<comment type="subcellular location">
    <subcellularLocation>
        <location evidence="2">Cell membrane</location>
        <topology evidence="2">Multi-pass membrane protein</topology>
    </subcellularLocation>
</comment>
<comment type="catalytic activity">
    <reaction evidence="1">
        <text>ATP + protein L-histidine = ADP + protein N-phospho-L-histidine.</text>
        <dbReference type="EC" id="2.7.13.3"/>
    </reaction>
</comment>
<evidence type="ECO:0000256" key="3">
    <source>
        <dbReference type="ARBA" id="ARBA00012438"/>
    </source>
</evidence>
<evidence type="ECO:0000256" key="10">
    <source>
        <dbReference type="ARBA" id="ARBA00023136"/>
    </source>
</evidence>
<keyword evidence="6 11" id="KW-0812">Transmembrane</keyword>
<dbReference type="GO" id="GO:0000155">
    <property type="term" value="F:phosphorelay sensor kinase activity"/>
    <property type="evidence" value="ECO:0007669"/>
    <property type="project" value="TreeGrafter"/>
</dbReference>
<dbReference type="Proteomes" id="UP000095544">
    <property type="component" value="Unassembled WGS sequence"/>
</dbReference>